<sequence length="658" mass="75788">MRVPTSIFKTFLPLFLVTGFCSAQTQKIDSLKNLMKTANDTTMVNLIRSQGIYTQSINLKKARELFQQSIEKAKQIGYISGEVSGINYIGISYGMAGDYSESLRYFRQSLELAKEYQMFEEISNAHNNLGILYKRIGDYPTSQEYYLKNIKLHDSLKLDEYLSRTYVNLGILYDLMDQQDKAIESYHKALEVAPEAERAHYENSVLSNLAVIDFDNKDYKTALDKFLAAIAYYDEQGEKTSQALQYANAGICYLNLKEWQLAQDYFFKSLQLAKELSLQQEIAKAYSHLADLRFRQKRYSEAIDYSNKNLKSLEAMIGSYENKKDAHELAYTIFQESGQMPRAIYHLNQTMVYKDSLLNETKVREIQNLQIQHEVYLMNGEIKENELQLALLNTEVALNNKRMVYLSIIALLLLLSAGLLYFRFRTKKRANILLHNKNQLISQQKEIIEDMNLELEKRMLRAQINPHFMFNSLNSIQHLVNSNDRINALRYLSKFSKLLRQVLESSVNINLVLSEEIELLKIYLELESLRFDNSFTYSINVDDSIDIMEQEVPMLLVQPYLENAILHGLMPKNGPKKLSVSFTDKMQFIECIVKDNGIGLGSKPAANHKYKGLSRGMSITAKRIEAMQKFTDKNLITVENIADSTKTGTKVTILIPKN</sequence>
<dbReference type="Gene3D" id="3.30.565.10">
    <property type="entry name" value="Histidine kinase-like ATPase, C-terminal domain"/>
    <property type="match status" value="1"/>
</dbReference>
<feature type="repeat" description="TPR" evidence="1">
    <location>
        <begin position="163"/>
        <end position="196"/>
    </location>
</feature>
<dbReference type="OrthoDB" id="6190788at2"/>
<evidence type="ECO:0000256" key="3">
    <source>
        <dbReference type="SAM" id="SignalP"/>
    </source>
</evidence>
<reference evidence="5 6" key="1">
    <citation type="submission" date="2015-04" db="EMBL/GenBank/DDBJ databases">
        <title>Complete genome of flavobacterium.</title>
        <authorList>
            <person name="Kwon Y.M."/>
            <person name="Kim S.-J."/>
        </authorList>
    </citation>
    <scope>NUCLEOTIDE SEQUENCE [LARGE SCALE GENOMIC DNA]</scope>
    <source>
        <strain evidence="5 6">DK169</strain>
    </source>
</reference>
<dbReference type="GO" id="GO:0000155">
    <property type="term" value="F:phosphorelay sensor kinase activity"/>
    <property type="evidence" value="ECO:0007669"/>
    <property type="project" value="InterPro"/>
</dbReference>
<organism evidence="5 6">
    <name type="scientific">Flagellimonas eckloniae</name>
    <dbReference type="NCBI Taxonomy" id="346185"/>
    <lineage>
        <taxon>Bacteria</taxon>
        <taxon>Pseudomonadati</taxon>
        <taxon>Bacteroidota</taxon>
        <taxon>Flavobacteriia</taxon>
        <taxon>Flavobacteriales</taxon>
        <taxon>Flavobacteriaceae</taxon>
        <taxon>Flagellimonas</taxon>
    </lineage>
</organism>
<dbReference type="SUPFAM" id="SSF48452">
    <property type="entry name" value="TPR-like"/>
    <property type="match status" value="2"/>
</dbReference>
<dbReference type="InterPro" id="IPR019734">
    <property type="entry name" value="TPR_rpt"/>
</dbReference>
<feature type="domain" description="Signal transduction histidine kinase internal region" evidence="4">
    <location>
        <begin position="456"/>
        <end position="534"/>
    </location>
</feature>
<dbReference type="Pfam" id="PF13424">
    <property type="entry name" value="TPR_12"/>
    <property type="match status" value="1"/>
</dbReference>
<evidence type="ECO:0000313" key="5">
    <source>
        <dbReference type="EMBL" id="KQC29303.1"/>
    </source>
</evidence>
<evidence type="ECO:0000259" key="4">
    <source>
        <dbReference type="Pfam" id="PF06580"/>
    </source>
</evidence>
<dbReference type="PANTHER" id="PTHR34220:SF7">
    <property type="entry name" value="SENSOR HISTIDINE KINASE YPDA"/>
    <property type="match status" value="1"/>
</dbReference>
<feature type="transmembrane region" description="Helical" evidence="2">
    <location>
        <begin position="403"/>
        <end position="422"/>
    </location>
</feature>
<feature type="chain" id="PRO_5006186577" description="Signal transduction histidine kinase internal region domain-containing protein" evidence="3">
    <location>
        <begin position="24"/>
        <end position="658"/>
    </location>
</feature>
<dbReference type="InterPro" id="IPR011990">
    <property type="entry name" value="TPR-like_helical_dom_sf"/>
</dbReference>
<dbReference type="PROSITE" id="PS50293">
    <property type="entry name" value="TPR_REGION"/>
    <property type="match status" value="1"/>
</dbReference>
<feature type="repeat" description="TPR" evidence="1">
    <location>
        <begin position="83"/>
        <end position="116"/>
    </location>
</feature>
<proteinExistence type="predicted"/>
<feature type="repeat" description="TPR" evidence="1">
    <location>
        <begin position="123"/>
        <end position="156"/>
    </location>
</feature>
<keyword evidence="2" id="KW-0472">Membrane</keyword>
<keyword evidence="6" id="KW-1185">Reference proteome</keyword>
<dbReference type="AlphaFoldDB" id="A0A0Q0XK71"/>
<protein>
    <recommendedName>
        <fullName evidence="4">Signal transduction histidine kinase internal region domain-containing protein</fullName>
    </recommendedName>
</protein>
<comment type="caution">
    <text evidence="5">The sequence shown here is derived from an EMBL/GenBank/DDBJ whole genome shotgun (WGS) entry which is preliminary data.</text>
</comment>
<dbReference type="PATRIC" id="fig|1547436.3.peg.1010"/>
<keyword evidence="2" id="KW-1133">Transmembrane helix</keyword>
<keyword evidence="2" id="KW-0812">Transmembrane</keyword>
<dbReference type="Pfam" id="PF06580">
    <property type="entry name" value="His_kinase"/>
    <property type="match status" value="1"/>
</dbReference>
<keyword evidence="3" id="KW-0732">Signal</keyword>
<dbReference type="Proteomes" id="UP000050827">
    <property type="component" value="Unassembled WGS sequence"/>
</dbReference>
<dbReference type="STRING" id="346185.AAY42_04830"/>
<feature type="signal peptide" evidence="3">
    <location>
        <begin position="1"/>
        <end position="23"/>
    </location>
</feature>
<dbReference type="PANTHER" id="PTHR34220">
    <property type="entry name" value="SENSOR HISTIDINE KINASE YPDA"/>
    <property type="match status" value="1"/>
</dbReference>
<evidence type="ECO:0000256" key="2">
    <source>
        <dbReference type="SAM" id="Phobius"/>
    </source>
</evidence>
<dbReference type="InterPro" id="IPR036890">
    <property type="entry name" value="HATPase_C_sf"/>
</dbReference>
<gene>
    <name evidence="5" type="ORF">AAY42_04830</name>
</gene>
<accession>A0A0Q0XK71</accession>
<name>A0A0Q0XK71_9FLAO</name>
<dbReference type="GO" id="GO:0016020">
    <property type="term" value="C:membrane"/>
    <property type="evidence" value="ECO:0007669"/>
    <property type="project" value="InterPro"/>
</dbReference>
<dbReference type="InterPro" id="IPR050640">
    <property type="entry name" value="Bact_2-comp_sensor_kinase"/>
</dbReference>
<dbReference type="SMART" id="SM00028">
    <property type="entry name" value="TPR"/>
    <property type="match status" value="6"/>
</dbReference>
<dbReference type="InterPro" id="IPR010559">
    <property type="entry name" value="Sig_transdc_His_kin_internal"/>
</dbReference>
<evidence type="ECO:0000256" key="1">
    <source>
        <dbReference type="PROSITE-ProRule" id="PRU00339"/>
    </source>
</evidence>
<dbReference type="Pfam" id="PF13374">
    <property type="entry name" value="TPR_10"/>
    <property type="match status" value="1"/>
</dbReference>
<dbReference type="EMBL" id="LCTZ01000002">
    <property type="protein sequence ID" value="KQC29303.1"/>
    <property type="molecule type" value="Genomic_DNA"/>
</dbReference>
<dbReference type="PROSITE" id="PS50005">
    <property type="entry name" value="TPR"/>
    <property type="match status" value="3"/>
</dbReference>
<keyword evidence="1" id="KW-0802">TPR repeat</keyword>
<dbReference type="Gene3D" id="1.25.40.10">
    <property type="entry name" value="Tetratricopeptide repeat domain"/>
    <property type="match status" value="3"/>
</dbReference>
<evidence type="ECO:0000313" key="6">
    <source>
        <dbReference type="Proteomes" id="UP000050827"/>
    </source>
</evidence>
<dbReference type="SUPFAM" id="SSF55874">
    <property type="entry name" value="ATPase domain of HSP90 chaperone/DNA topoisomerase II/histidine kinase"/>
    <property type="match status" value="1"/>
</dbReference>